<dbReference type="AlphaFoldDB" id="A0A3A8HWL1"/>
<dbReference type="PROSITE" id="PS51257">
    <property type="entry name" value="PROKAR_LIPOPROTEIN"/>
    <property type="match status" value="1"/>
</dbReference>
<dbReference type="InterPro" id="IPR050728">
    <property type="entry name" value="Zinc_Metalloprotease_M4"/>
</dbReference>
<comment type="caution">
    <text evidence="2">The sequence shown here is derived from an EMBL/GenBank/DDBJ whole genome shotgun (WGS) entry which is preliminary data.</text>
</comment>
<dbReference type="InterPro" id="IPR013783">
    <property type="entry name" value="Ig-like_fold"/>
</dbReference>
<dbReference type="Pfam" id="PF01447">
    <property type="entry name" value="Peptidase_M4"/>
    <property type="match status" value="1"/>
</dbReference>
<dbReference type="RefSeq" id="WP_120544653.1">
    <property type="nucleotide sequence ID" value="NZ_RAVZ01000328.1"/>
</dbReference>
<dbReference type="PANTHER" id="PTHR33794">
    <property type="entry name" value="BACILLOLYSIN"/>
    <property type="match status" value="1"/>
</dbReference>
<organism evidence="2 3">
    <name type="scientific">Corallococcus terminator</name>
    <dbReference type="NCBI Taxonomy" id="2316733"/>
    <lineage>
        <taxon>Bacteria</taxon>
        <taxon>Pseudomonadati</taxon>
        <taxon>Myxococcota</taxon>
        <taxon>Myxococcia</taxon>
        <taxon>Myxococcales</taxon>
        <taxon>Cystobacterineae</taxon>
        <taxon>Myxococcaceae</taxon>
        <taxon>Corallococcus</taxon>
    </lineage>
</organism>
<reference evidence="3" key="1">
    <citation type="submission" date="2018-09" db="EMBL/GenBank/DDBJ databases">
        <authorList>
            <person name="Livingstone P.G."/>
            <person name="Whitworth D.E."/>
        </authorList>
    </citation>
    <scope>NUCLEOTIDE SEQUENCE [LARGE SCALE GENOMIC DNA]</scope>
    <source>
        <strain evidence="3">CA054A</strain>
    </source>
</reference>
<dbReference type="InterPro" id="IPR013856">
    <property type="entry name" value="Peptidase_M4_domain"/>
</dbReference>
<dbReference type="EMBL" id="RAVZ01000328">
    <property type="protein sequence ID" value="RKG75562.1"/>
    <property type="molecule type" value="Genomic_DNA"/>
</dbReference>
<dbReference type="Gene3D" id="1.10.390.10">
    <property type="entry name" value="Neutral Protease Domain 2"/>
    <property type="match status" value="1"/>
</dbReference>
<dbReference type="PANTHER" id="PTHR33794:SF1">
    <property type="entry name" value="BACILLOLYSIN"/>
    <property type="match status" value="1"/>
</dbReference>
<evidence type="ECO:0000259" key="1">
    <source>
        <dbReference type="Pfam" id="PF01447"/>
    </source>
</evidence>
<dbReference type="SUPFAM" id="SSF55486">
    <property type="entry name" value="Metalloproteases ('zincins'), catalytic domain"/>
    <property type="match status" value="1"/>
</dbReference>
<keyword evidence="3" id="KW-1185">Reference proteome</keyword>
<evidence type="ECO:0000313" key="3">
    <source>
        <dbReference type="Proteomes" id="UP000268094"/>
    </source>
</evidence>
<dbReference type="GO" id="GO:0004222">
    <property type="term" value="F:metalloendopeptidase activity"/>
    <property type="evidence" value="ECO:0007669"/>
    <property type="project" value="InterPro"/>
</dbReference>
<dbReference type="InterPro" id="IPR027268">
    <property type="entry name" value="Peptidase_M4/M1_CTD_sf"/>
</dbReference>
<dbReference type="Gene3D" id="3.10.170.10">
    <property type="match status" value="1"/>
</dbReference>
<accession>A0A3A8HWL1</accession>
<evidence type="ECO:0000313" key="2">
    <source>
        <dbReference type="EMBL" id="RKG75562.1"/>
    </source>
</evidence>
<proteinExistence type="predicted"/>
<dbReference type="OrthoDB" id="5476555at2"/>
<feature type="domain" description="Peptidase M4" evidence="1">
    <location>
        <begin position="212"/>
        <end position="370"/>
    </location>
</feature>
<sequence>MRLRQGLLSGLFCIVSSCGPTTPEEPAPEKAPAQAQAERLVAERGFDLREVALVLNEKGNRHALHYRGVPVFGLEAKTTEGQTLFSNVRFESAGAVETEARVTEAQAREAVLAELKDSSAKVDSARLVLLPGEEHRLRKGAAPSVSGHRNAEDFERVVTGLRLIYRLKLTTGGNERGSRRGWSAQVDALTGQVLRLEPMERAGVNVVFKKGTAYGYYSGRTGIPVAYDSLSREYSLQDTRSNIYLAYVPSGGKGGTYEEFAGPDASFGNGLLYSGGSMGTLGANGETAGVDAYSAVNLAWSVYETFLGRNGPSGNGTAFEVRVHLPHENAYYYPSAADPVLGFGYRNLASSPRAPMTTTDIVGHEMGHDFFARELAGDPTDLPRELSEQAGMDEGSGDIFGFITEMLRDAQRASPPSTNLDAVPLKQSNLDSGEETGLVSRNLLTPVLPEWFDGIGQENEHFSGGPLSRMFVLLSYGCSRYPQSPYYCALVPEGFNGLGPTEAFRIWALAVQLMPLGSDYVQARQAALAAATSRDGVLVGTRMKAVAGAFAAINVGFKVDTVPPQTTLSCRQVNQDIECTGTITDAEVPGQYSTAPRLVVDGGAQIKSLSGWQFTQTLPGAGLASGNHTVQLQAWDFWQNLATRTVTVTLDKTPPTASISRSGPPKQPLFSVTPFDPSGIRVVEFVEGSQVYYGVFVPPYEQRLDTSTWTDGTHDVLIKVNDAYLNVAVFHEALKVDNTPPTVTMTVGAGLEAPFNVNITVSDLSAVARVDFKVDGVVFATRTNAATTYQASYIPPDPLAHNLTVEVTDVFGNKGTTSIAAPLDRTPPQVSFVKEQLSSLVKLTVGVSDGCGIQYPYALYVDGVLVGQPMTPGYVLEFGDSMAAGTHAFQALVSDQCGNTANYQAVFFKDLTPPVITGIARDDSQPKKPKFTVQCTDTEGVHHVEMRENGVILQTDTTAPYEFVVDTTARQDGNYTVLFQCMDINGVSSTPETRTVTADNTGPTYTFTVYGAGRSYLVSAGTVTDPRGVQSVKLVGGLIPGFNMTLTQAPYAYQWNIPGTTAIQTDMPFSVQATDTWGNTSGKGVACTVNTASTTPKYLSCYAL</sequence>
<dbReference type="Gene3D" id="2.60.40.10">
    <property type="entry name" value="Immunoglobulins"/>
    <property type="match status" value="2"/>
</dbReference>
<name>A0A3A8HWL1_9BACT</name>
<gene>
    <name evidence="2" type="ORF">D7V88_33330</name>
</gene>
<dbReference type="Pfam" id="PF17957">
    <property type="entry name" value="Big_7"/>
    <property type="match status" value="1"/>
</dbReference>
<dbReference type="Proteomes" id="UP000268094">
    <property type="component" value="Unassembled WGS sequence"/>
</dbReference>
<protein>
    <recommendedName>
        <fullName evidence="1">Peptidase M4 domain-containing protein</fullName>
    </recommendedName>
</protein>